<reference evidence="1 2" key="1">
    <citation type="submission" date="2016-07" db="EMBL/GenBank/DDBJ databases">
        <title>Pervasive Adenine N6-methylation of Active Genes in Fungi.</title>
        <authorList>
            <consortium name="DOE Joint Genome Institute"/>
            <person name="Mondo S.J."/>
            <person name="Dannebaum R.O."/>
            <person name="Kuo R.C."/>
            <person name="Labutti K."/>
            <person name="Haridas S."/>
            <person name="Kuo A."/>
            <person name="Salamov A."/>
            <person name="Ahrendt S.R."/>
            <person name="Lipzen A."/>
            <person name="Sullivan W."/>
            <person name="Andreopoulos W.B."/>
            <person name="Clum A."/>
            <person name="Lindquist E."/>
            <person name="Daum C."/>
            <person name="Ramamoorthy G.K."/>
            <person name="Gryganskyi A."/>
            <person name="Culley D."/>
            <person name="Magnuson J.K."/>
            <person name="James T.Y."/>
            <person name="O'Malley M.A."/>
            <person name="Stajich J.E."/>
            <person name="Spatafora J.W."/>
            <person name="Visel A."/>
            <person name="Grigoriev I.V."/>
        </authorList>
    </citation>
    <scope>NUCLEOTIDE SEQUENCE [LARGE SCALE GENOMIC DNA]</scope>
    <source>
        <strain evidence="1 2">NRRL 2496</strain>
    </source>
</reference>
<dbReference type="OrthoDB" id="2288096at2759"/>
<organism evidence="1 2">
    <name type="scientific">Syncephalastrum racemosum</name>
    <name type="common">Filamentous fungus</name>
    <dbReference type="NCBI Taxonomy" id="13706"/>
    <lineage>
        <taxon>Eukaryota</taxon>
        <taxon>Fungi</taxon>
        <taxon>Fungi incertae sedis</taxon>
        <taxon>Mucoromycota</taxon>
        <taxon>Mucoromycotina</taxon>
        <taxon>Mucoromycetes</taxon>
        <taxon>Mucorales</taxon>
        <taxon>Syncephalastraceae</taxon>
        <taxon>Syncephalastrum</taxon>
    </lineage>
</organism>
<protein>
    <submittedName>
        <fullName evidence="1">Uncharacterized protein</fullName>
    </submittedName>
</protein>
<accession>A0A1X2HRE7</accession>
<comment type="caution">
    <text evidence="1">The sequence shown here is derived from an EMBL/GenBank/DDBJ whole genome shotgun (WGS) entry which is preliminary data.</text>
</comment>
<dbReference type="EMBL" id="MCGN01000001">
    <property type="protein sequence ID" value="ORZ02139.1"/>
    <property type="molecule type" value="Genomic_DNA"/>
</dbReference>
<keyword evidence="2" id="KW-1185">Reference proteome</keyword>
<dbReference type="InParanoid" id="A0A1X2HRE7"/>
<dbReference type="AlphaFoldDB" id="A0A1X2HRE7"/>
<proteinExistence type="predicted"/>
<sequence>MPTASVKPSFGITSFDPVLTAILADPDKDILLRWVNKVTPEGHTKASHSRPDAVISTFSQPCYDKTIGHGEAKVAEPTRNADGLCRDLLRLAMFGKGSNRLGHSYKVPCLSDTR</sequence>
<evidence type="ECO:0000313" key="1">
    <source>
        <dbReference type="EMBL" id="ORZ02139.1"/>
    </source>
</evidence>
<evidence type="ECO:0000313" key="2">
    <source>
        <dbReference type="Proteomes" id="UP000242180"/>
    </source>
</evidence>
<gene>
    <name evidence="1" type="ORF">BCR43DRAFT_481079</name>
</gene>
<dbReference type="Proteomes" id="UP000242180">
    <property type="component" value="Unassembled WGS sequence"/>
</dbReference>
<name>A0A1X2HRE7_SYNRA</name>